<dbReference type="Proteomes" id="UP001642484">
    <property type="component" value="Unassembled WGS sequence"/>
</dbReference>
<sequence length="389" mass="43478">MAANWDLMNASRAQLTQNYFIILQGTQGNDTSVPKATNVCLVQQLKAAMDQYEQLDREALRVAFGDTERLVQLVTMAPPTVDAFEEISLNLNPVCTNSSLPDDDWKAMHAEVAELAVLSQHLAAEFILVRQGQSFNEKKLDSLLVDLETSVRRIMFGSSQPVLAAPPKQTYFDYMLTTLEPAATTLRTACLTGTVETVLTSSDALFSAARTLQEQYLNEVSDPRWPKERVDLAVSQVAVAYQVFKDALLAVLDMAEHDRSSWNRFEEQQKRLSDLTLVERQDIIAKWEAADSAWQVLQGTLLTPEISRTEKALNDLLVQLRDAIPLYGIEDVQEAEKFPWAICIYSLIGTCILCCCCAFVLWPCLRTKSVGKKDELKHADEPPAAAEEI</sequence>
<evidence type="ECO:0000313" key="2">
    <source>
        <dbReference type="EMBL" id="CAK9044409.1"/>
    </source>
</evidence>
<accession>A0ABP0M2H9</accession>
<comment type="caution">
    <text evidence="2">The sequence shown here is derived from an EMBL/GenBank/DDBJ whole genome shotgun (WGS) entry which is preliminary data.</text>
</comment>
<keyword evidence="3" id="KW-1185">Reference proteome</keyword>
<name>A0ABP0M2H9_9DINO</name>
<gene>
    <name evidence="2" type="ORF">CCMP2556_LOCUS23384</name>
</gene>
<protein>
    <submittedName>
        <fullName evidence="2">Uncharacterized protein</fullName>
    </submittedName>
</protein>
<evidence type="ECO:0000256" key="1">
    <source>
        <dbReference type="SAM" id="Phobius"/>
    </source>
</evidence>
<dbReference type="EMBL" id="CAXAMN010014836">
    <property type="protein sequence ID" value="CAK9044409.1"/>
    <property type="molecule type" value="Genomic_DNA"/>
</dbReference>
<keyword evidence="1" id="KW-0812">Transmembrane</keyword>
<evidence type="ECO:0000313" key="3">
    <source>
        <dbReference type="Proteomes" id="UP001642484"/>
    </source>
</evidence>
<keyword evidence="1" id="KW-0472">Membrane</keyword>
<keyword evidence="1" id="KW-1133">Transmembrane helix</keyword>
<proteinExistence type="predicted"/>
<reference evidence="2 3" key="1">
    <citation type="submission" date="2024-02" db="EMBL/GenBank/DDBJ databases">
        <authorList>
            <person name="Chen Y."/>
            <person name="Shah S."/>
            <person name="Dougan E. K."/>
            <person name="Thang M."/>
            <person name="Chan C."/>
        </authorList>
    </citation>
    <scope>NUCLEOTIDE SEQUENCE [LARGE SCALE GENOMIC DNA]</scope>
</reference>
<feature type="transmembrane region" description="Helical" evidence="1">
    <location>
        <begin position="338"/>
        <end position="362"/>
    </location>
</feature>
<organism evidence="2 3">
    <name type="scientific">Durusdinium trenchii</name>
    <dbReference type="NCBI Taxonomy" id="1381693"/>
    <lineage>
        <taxon>Eukaryota</taxon>
        <taxon>Sar</taxon>
        <taxon>Alveolata</taxon>
        <taxon>Dinophyceae</taxon>
        <taxon>Suessiales</taxon>
        <taxon>Symbiodiniaceae</taxon>
        <taxon>Durusdinium</taxon>
    </lineage>
</organism>